<dbReference type="AlphaFoldDB" id="A0A0N0FYG6"/>
<feature type="transmembrane region" description="Helical" evidence="1">
    <location>
        <begin position="12"/>
        <end position="32"/>
    </location>
</feature>
<protein>
    <submittedName>
        <fullName evidence="2">Uncharacterized protein</fullName>
    </submittedName>
</protein>
<proteinExistence type="predicted"/>
<evidence type="ECO:0000256" key="1">
    <source>
        <dbReference type="SAM" id="Phobius"/>
    </source>
</evidence>
<dbReference type="RefSeq" id="WP_011104992.1">
    <property type="nucleotide sequence ID" value="NZ_JAEVFP010000064.1"/>
</dbReference>
<organism evidence="2 3">
    <name type="scientific">Pseudomonas syringae pv. maculicola</name>
    <dbReference type="NCBI Taxonomy" id="59511"/>
    <lineage>
        <taxon>Bacteria</taxon>
        <taxon>Pseudomonadati</taxon>
        <taxon>Pseudomonadota</taxon>
        <taxon>Gammaproteobacteria</taxon>
        <taxon>Pseudomonadales</taxon>
        <taxon>Pseudomonadaceae</taxon>
        <taxon>Pseudomonas</taxon>
    </lineage>
</organism>
<dbReference type="EMBL" id="RBUQ01000349">
    <property type="protein sequence ID" value="RMV28340.1"/>
    <property type="molecule type" value="Genomic_DNA"/>
</dbReference>
<feature type="transmembrane region" description="Helical" evidence="1">
    <location>
        <begin position="81"/>
        <end position="102"/>
    </location>
</feature>
<comment type="caution">
    <text evidence="2">The sequence shown here is derived from an EMBL/GenBank/DDBJ whole genome shotgun (WGS) entry which is preliminary data.</text>
</comment>
<feature type="transmembrane region" description="Helical" evidence="1">
    <location>
        <begin position="44"/>
        <end position="69"/>
    </location>
</feature>
<evidence type="ECO:0000313" key="2">
    <source>
        <dbReference type="EMBL" id="RMV28340.1"/>
    </source>
</evidence>
<gene>
    <name evidence="2" type="ORF">ALP13_101106</name>
</gene>
<keyword evidence="1" id="KW-0812">Transmembrane</keyword>
<accession>A0A0N0FYG6</accession>
<name>A0A0N0FYG6_PSEYM</name>
<keyword evidence="1" id="KW-0472">Membrane</keyword>
<dbReference type="GeneID" id="1186065"/>
<sequence length="107" mass="11175">MDTENKGSAGSPVPLTLISLGIWLPIIGTAYLSSGPVDPSASTAFGGGTVILAQIEIFAIIFLLVYAFAIKPWRLSKRIRAVFYVNALAAVVAAIGIIVTLANTSLQ</sequence>
<reference evidence="2 3" key="1">
    <citation type="submission" date="2018-08" db="EMBL/GenBank/DDBJ databases">
        <title>Recombination of ecologically and evolutionarily significant loci maintains genetic cohesion in the Pseudomonas syringae species complex.</title>
        <authorList>
            <person name="Dillon M."/>
            <person name="Thakur S."/>
            <person name="Almeida R.N.D."/>
            <person name="Weir B.S."/>
            <person name="Guttman D.S."/>
        </authorList>
    </citation>
    <scope>NUCLEOTIDE SEQUENCE [LARGE SCALE GENOMIC DNA]</scope>
    <source>
        <strain evidence="2 3">ICMP 11281</strain>
    </source>
</reference>
<evidence type="ECO:0000313" key="3">
    <source>
        <dbReference type="Proteomes" id="UP000271631"/>
    </source>
</evidence>
<keyword evidence="1" id="KW-1133">Transmembrane helix</keyword>
<dbReference type="Proteomes" id="UP000271631">
    <property type="component" value="Unassembled WGS sequence"/>
</dbReference>